<evidence type="ECO:0000313" key="1">
    <source>
        <dbReference type="EMBL" id="MFC7420735.1"/>
    </source>
</evidence>
<reference evidence="2" key="1">
    <citation type="journal article" date="2019" name="Int. J. Syst. Evol. Microbiol.">
        <title>The Global Catalogue of Microorganisms (GCM) 10K type strain sequencing project: providing services to taxonomists for standard genome sequencing and annotation.</title>
        <authorList>
            <consortium name="The Broad Institute Genomics Platform"/>
            <consortium name="The Broad Institute Genome Sequencing Center for Infectious Disease"/>
            <person name="Wu L."/>
            <person name="Ma J."/>
        </authorList>
    </citation>
    <scope>NUCLEOTIDE SEQUENCE [LARGE SCALE GENOMIC DNA]</scope>
    <source>
        <strain evidence="2">CCUG 62945</strain>
    </source>
</reference>
<dbReference type="InterPro" id="IPR029278">
    <property type="entry name" value="Imm26"/>
</dbReference>
<name>A0ABW2R3W1_9NEIS</name>
<proteinExistence type="predicted"/>
<sequence>MLKISTEIEILAEDVVMGWWNIPDQKDAVIGDAVLDSIRHFLKEFSHEYIEDLGRKPTLLELEYALSLAFKVNVDDEIASGMEELEIKQVVLKTAKRPKRFKPILGDLFAFRYDEQRYCFGRLISKLNMGMVAEIYDYFSAHPIFDPNYADKWLISPVILNPYGLFECRSEGEWLIIDKTPNYVVSEKFNDVFFVTGTPGKLQAVRVDNSRFDISQEEAIGHRMYAYYDDAHIKELITDALKNK</sequence>
<organism evidence="1 2">
    <name type="scientific">Iodobacter arcticus</name>
    <dbReference type="NCBI Taxonomy" id="590593"/>
    <lineage>
        <taxon>Bacteria</taxon>
        <taxon>Pseudomonadati</taxon>
        <taxon>Pseudomonadota</taxon>
        <taxon>Betaproteobacteria</taxon>
        <taxon>Neisseriales</taxon>
        <taxon>Chitinibacteraceae</taxon>
        <taxon>Iodobacter</taxon>
    </lineage>
</organism>
<dbReference type="Proteomes" id="UP001596473">
    <property type="component" value="Unassembled WGS sequence"/>
</dbReference>
<dbReference type="Pfam" id="PF15428">
    <property type="entry name" value="Imm26"/>
    <property type="match status" value="1"/>
</dbReference>
<gene>
    <name evidence="1" type="ORF">ACFQNF_12730</name>
</gene>
<dbReference type="RefSeq" id="WP_380188326.1">
    <property type="nucleotide sequence ID" value="NZ_JBHTBQ010000026.1"/>
</dbReference>
<accession>A0ABW2R3W1</accession>
<keyword evidence="2" id="KW-1185">Reference proteome</keyword>
<evidence type="ECO:0000313" key="2">
    <source>
        <dbReference type="Proteomes" id="UP001596473"/>
    </source>
</evidence>
<comment type="caution">
    <text evidence="1">The sequence shown here is derived from an EMBL/GenBank/DDBJ whole genome shotgun (WGS) entry which is preliminary data.</text>
</comment>
<dbReference type="EMBL" id="JBHTBQ010000026">
    <property type="protein sequence ID" value="MFC7420735.1"/>
    <property type="molecule type" value="Genomic_DNA"/>
</dbReference>
<protein>
    <submittedName>
        <fullName evidence="1">Imm26 family immunity protein</fullName>
    </submittedName>
</protein>